<dbReference type="Pfam" id="PF00004">
    <property type="entry name" value="AAA"/>
    <property type="match status" value="1"/>
</dbReference>
<keyword evidence="6 15" id="KW-0378">Hydrolase</keyword>
<dbReference type="PROSITE" id="PS00674">
    <property type="entry name" value="AAA"/>
    <property type="match status" value="1"/>
</dbReference>
<evidence type="ECO:0000256" key="15">
    <source>
        <dbReference type="HAMAP-Rule" id="MF_01458"/>
    </source>
</evidence>
<keyword evidence="9 15" id="KW-1133">Transmembrane helix</keyword>
<dbReference type="SMART" id="SM00382">
    <property type="entry name" value="AAA"/>
    <property type="match status" value="1"/>
</dbReference>
<comment type="similarity">
    <text evidence="1 15">In the C-terminal section; belongs to the peptidase M41 family.</text>
</comment>
<comment type="subunit">
    <text evidence="15">Homohexamer.</text>
</comment>
<comment type="subcellular location">
    <subcellularLocation>
        <location evidence="13 15">Cellular thylakoid membrane</location>
        <topology evidence="13 15">Multi-pass membrane protein</topology>
        <orientation evidence="13 15">Stromal side</orientation>
    </subcellularLocation>
</comment>
<comment type="similarity">
    <text evidence="16">Belongs to the AAA ATPase family.</text>
</comment>
<keyword evidence="5 15" id="KW-0547">Nucleotide-binding</keyword>
<dbReference type="GO" id="GO:0006508">
    <property type="term" value="P:proteolysis"/>
    <property type="evidence" value="ECO:0007669"/>
    <property type="project" value="UniProtKB-KW"/>
</dbReference>
<dbReference type="InterPro" id="IPR000642">
    <property type="entry name" value="Peptidase_M41"/>
</dbReference>
<evidence type="ECO:0000256" key="16">
    <source>
        <dbReference type="RuleBase" id="RU003651"/>
    </source>
</evidence>
<keyword evidence="11 15" id="KW-0793">Thylakoid</keyword>
<dbReference type="SUPFAM" id="SSF140990">
    <property type="entry name" value="FtsH protease domain-like"/>
    <property type="match status" value="1"/>
</dbReference>
<dbReference type="Pfam" id="PF01434">
    <property type="entry name" value="Peptidase_M41"/>
    <property type="match status" value="1"/>
</dbReference>
<reference evidence="19" key="1">
    <citation type="submission" date="2020-11" db="EMBL/GenBank/DDBJ databases">
        <authorList>
            <person name="Konstantinou D."/>
            <person name="Gkelis S."/>
            <person name="Popin R."/>
            <person name="Fewer D."/>
            <person name="Sivonen K."/>
        </authorList>
    </citation>
    <scope>NUCLEOTIDE SEQUENCE</scope>
    <source>
        <strain evidence="19">TAU-MAC 1115</strain>
    </source>
</reference>
<evidence type="ECO:0000313" key="20">
    <source>
        <dbReference type="Proteomes" id="UP000717364"/>
    </source>
</evidence>
<feature type="binding site" evidence="15">
    <location>
        <position position="444"/>
    </location>
    <ligand>
        <name>Zn(2+)</name>
        <dbReference type="ChEBI" id="CHEBI:29105"/>
        <note>catalytic</note>
    </ligand>
</feature>
<proteinExistence type="inferred from homology"/>
<dbReference type="RefSeq" id="WP_215608989.1">
    <property type="nucleotide sequence ID" value="NZ_JADOES010000018.1"/>
</dbReference>
<keyword evidence="10 15" id="KW-0482">Metalloprotease</keyword>
<evidence type="ECO:0000256" key="8">
    <source>
        <dbReference type="ARBA" id="ARBA00022840"/>
    </source>
</evidence>
<dbReference type="FunFam" id="1.10.8.60:FF:000001">
    <property type="entry name" value="ATP-dependent zinc metalloprotease FtsH"/>
    <property type="match status" value="1"/>
</dbReference>
<dbReference type="InterPro" id="IPR041569">
    <property type="entry name" value="AAA_lid_3"/>
</dbReference>
<dbReference type="InterPro" id="IPR003593">
    <property type="entry name" value="AAA+_ATPase"/>
</dbReference>
<feature type="active site" evidence="15">
    <location>
        <position position="445"/>
    </location>
</feature>
<evidence type="ECO:0000259" key="18">
    <source>
        <dbReference type="SMART" id="SM00382"/>
    </source>
</evidence>
<dbReference type="FunFam" id="1.20.58.760:FF:000001">
    <property type="entry name" value="ATP-dependent zinc metalloprotease FtsH"/>
    <property type="match status" value="1"/>
</dbReference>
<feature type="binding site" evidence="15">
    <location>
        <position position="448"/>
    </location>
    <ligand>
        <name>Zn(2+)</name>
        <dbReference type="ChEBI" id="CHEBI:29105"/>
        <note>catalytic</note>
    </ligand>
</feature>
<reference evidence="19" key="2">
    <citation type="journal article" date="2021" name="Mar. Drugs">
        <title>Genome Reduction and Secondary Metabolism of the Marine Sponge-Associated Cyanobacterium Leptothoe.</title>
        <authorList>
            <person name="Konstantinou D."/>
            <person name="Popin R.V."/>
            <person name="Fewer D.P."/>
            <person name="Sivonen K."/>
            <person name="Gkelis S."/>
        </authorList>
    </citation>
    <scope>NUCLEOTIDE SEQUENCE</scope>
    <source>
        <strain evidence="19">TAU-MAC 1115</strain>
    </source>
</reference>
<feature type="domain" description="AAA+ ATPase" evidence="18">
    <location>
        <begin position="213"/>
        <end position="353"/>
    </location>
</feature>
<dbReference type="HAMAP" id="MF_01458">
    <property type="entry name" value="FtsH"/>
    <property type="match status" value="1"/>
</dbReference>
<organism evidence="19 20">
    <name type="scientific">Leptothoe spongobia TAU-MAC 1115</name>
    <dbReference type="NCBI Taxonomy" id="1967444"/>
    <lineage>
        <taxon>Bacteria</taxon>
        <taxon>Bacillati</taxon>
        <taxon>Cyanobacteriota</taxon>
        <taxon>Cyanophyceae</taxon>
        <taxon>Nodosilineales</taxon>
        <taxon>Cymatolegaceae</taxon>
        <taxon>Leptothoe</taxon>
        <taxon>Leptothoe spongobia</taxon>
    </lineage>
</organism>
<comment type="cofactor">
    <cofactor evidence="15">
        <name>Zn(2+)</name>
        <dbReference type="ChEBI" id="CHEBI:29105"/>
    </cofactor>
    <text evidence="15">Binds 1 zinc ion per subunit.</text>
</comment>
<keyword evidence="7 15" id="KW-0862">Zinc</keyword>
<dbReference type="SUPFAM" id="SSF52540">
    <property type="entry name" value="P-loop containing nucleoside triphosphate hydrolases"/>
    <property type="match status" value="1"/>
</dbReference>
<evidence type="ECO:0000256" key="17">
    <source>
        <dbReference type="SAM" id="MobiDB-lite"/>
    </source>
</evidence>
<dbReference type="InterPro" id="IPR003959">
    <property type="entry name" value="ATPase_AAA_core"/>
</dbReference>
<dbReference type="PANTHER" id="PTHR23076">
    <property type="entry name" value="METALLOPROTEASE M41 FTSH"/>
    <property type="match status" value="1"/>
</dbReference>
<dbReference type="Proteomes" id="UP000717364">
    <property type="component" value="Unassembled WGS sequence"/>
</dbReference>
<dbReference type="GO" id="GO:0030163">
    <property type="term" value="P:protein catabolic process"/>
    <property type="evidence" value="ECO:0007669"/>
    <property type="project" value="UniProtKB-UniRule"/>
</dbReference>
<evidence type="ECO:0000256" key="9">
    <source>
        <dbReference type="ARBA" id="ARBA00022989"/>
    </source>
</evidence>
<dbReference type="InterPro" id="IPR011546">
    <property type="entry name" value="Pept_M41_FtsH_extracell"/>
</dbReference>
<dbReference type="CDD" id="cd19501">
    <property type="entry name" value="RecA-like_FtsH"/>
    <property type="match status" value="1"/>
</dbReference>
<dbReference type="GO" id="GO:0004176">
    <property type="term" value="F:ATP-dependent peptidase activity"/>
    <property type="evidence" value="ECO:0007669"/>
    <property type="project" value="InterPro"/>
</dbReference>
<feature type="binding site" evidence="15">
    <location>
        <begin position="221"/>
        <end position="228"/>
    </location>
    <ligand>
        <name>ATP</name>
        <dbReference type="ChEBI" id="CHEBI:30616"/>
    </ligand>
</feature>
<feature type="transmembrane region" description="Helical" evidence="15">
    <location>
        <begin position="20"/>
        <end position="41"/>
    </location>
</feature>
<dbReference type="GO" id="GO:0031676">
    <property type="term" value="C:plasma membrane-derived thylakoid membrane"/>
    <property type="evidence" value="ECO:0007669"/>
    <property type="project" value="UniProtKB-SubCell"/>
</dbReference>
<dbReference type="Pfam" id="PF17862">
    <property type="entry name" value="AAA_lid_3"/>
    <property type="match status" value="1"/>
</dbReference>
<dbReference type="AlphaFoldDB" id="A0A947GIT0"/>
<dbReference type="NCBIfam" id="TIGR01241">
    <property type="entry name" value="FtsH_fam"/>
    <property type="match status" value="1"/>
</dbReference>
<dbReference type="Gene3D" id="3.30.720.210">
    <property type="match status" value="1"/>
</dbReference>
<feature type="region of interest" description="Disordered" evidence="17">
    <location>
        <begin position="85"/>
        <end position="104"/>
    </location>
</feature>
<evidence type="ECO:0000256" key="2">
    <source>
        <dbReference type="ARBA" id="ARBA00022670"/>
    </source>
</evidence>
<dbReference type="InterPro" id="IPR037219">
    <property type="entry name" value="Peptidase_M41-like"/>
</dbReference>
<dbReference type="Gene3D" id="1.20.58.760">
    <property type="entry name" value="Peptidase M41"/>
    <property type="match status" value="1"/>
</dbReference>
<evidence type="ECO:0000256" key="4">
    <source>
        <dbReference type="ARBA" id="ARBA00022723"/>
    </source>
</evidence>
<dbReference type="Pfam" id="PF06480">
    <property type="entry name" value="FtsH_ext"/>
    <property type="match status" value="1"/>
</dbReference>
<keyword evidence="3 15" id="KW-0812">Transmembrane</keyword>
<comment type="function">
    <text evidence="15">Acts as a processive, ATP-dependent zinc metallopeptidase for both cytoplasmic and membrane proteins. Plays a role in the quality control of integral membrane proteins.</text>
</comment>
<keyword evidence="2 15" id="KW-0645">Protease</keyword>
<dbReference type="EC" id="3.4.24.-" evidence="15"/>
<sequence length="664" mass="73252">MPERSSSSRSNPSQKNSPGFKSSLINLGWLAVWLLIMTFTVSRMPQQPEEIPYSEFLTQVESGQVAKVNISEYQIQYTLKTPAAQETVDTETAPKTSVTTPLPDDPDLSRILRKHGVEITATAANERNWLVGLWSFILPLLLLWMLWGAFANKMQGGPAALNVGKSKARIYAQGSTQVTFDDVAGVDEAKEELQEIVEFLKDAQKYTRLGAKIPKGVLLVGPPGTGKTLLARAIAGEAEVPFFSISASEFIEMFVGVGASRVRDLFEQAKKQAPCIVFIDELDALGKSRTANNPFASNDEREQTLNQLLAEMDGFEPNTGVILLAATNRPEVLDPALLRAGRFDRRVVVDRPDRRGREAILQVHARTVHLGDDVKLSKLAARTPGFAGADLANLINEAALLAARKNREAVMMADFNEAIERMLTGLEKKSRILNDLEKRTVAYHEAGHAIIGALMPGSGHVEKISIVPRGVAALGYTLQLPEDDRFLMMEDEIRGRLMTLLGGRAAEELIFDRVSTGASDDIQKATDLAERCITLYGMSKTLGPVAIERNQAQFLDGLAQPRRPISPHLSETIDREIKEIIDQAYQMALEILVRNQGILERIAQKLLKTETLEGDTLKTLLSELRPSTGLQSWLTPGHQKLQALANNSRGDRQYETPYQLRSPS</sequence>
<dbReference type="Gene3D" id="1.10.8.60">
    <property type="match status" value="1"/>
</dbReference>
<dbReference type="GO" id="GO:0005524">
    <property type="term" value="F:ATP binding"/>
    <property type="evidence" value="ECO:0007669"/>
    <property type="project" value="UniProtKB-UniRule"/>
</dbReference>
<dbReference type="GO" id="GO:0016887">
    <property type="term" value="F:ATP hydrolysis activity"/>
    <property type="evidence" value="ECO:0007669"/>
    <property type="project" value="UniProtKB-UniRule"/>
</dbReference>
<evidence type="ECO:0000313" key="19">
    <source>
        <dbReference type="EMBL" id="MBT9315924.1"/>
    </source>
</evidence>
<comment type="similarity">
    <text evidence="14 15">In the central section; belongs to the AAA ATPase family.</text>
</comment>
<dbReference type="InterPro" id="IPR003960">
    <property type="entry name" value="ATPase_AAA_CS"/>
</dbReference>
<evidence type="ECO:0000256" key="3">
    <source>
        <dbReference type="ARBA" id="ARBA00022692"/>
    </source>
</evidence>
<evidence type="ECO:0000256" key="13">
    <source>
        <dbReference type="ARBA" id="ARBA00060402"/>
    </source>
</evidence>
<name>A0A947GIT0_9CYAN</name>
<dbReference type="EMBL" id="JADOES010000018">
    <property type="protein sequence ID" value="MBT9315924.1"/>
    <property type="molecule type" value="Genomic_DNA"/>
</dbReference>
<evidence type="ECO:0000256" key="1">
    <source>
        <dbReference type="ARBA" id="ARBA00010044"/>
    </source>
</evidence>
<protein>
    <recommendedName>
        <fullName evidence="15">ATP-dependent zinc metalloprotease FtsH</fullName>
        <ecNumber evidence="15">3.4.24.-</ecNumber>
    </recommendedName>
</protein>
<dbReference type="GO" id="GO:0008270">
    <property type="term" value="F:zinc ion binding"/>
    <property type="evidence" value="ECO:0007669"/>
    <property type="project" value="UniProtKB-UniRule"/>
</dbReference>
<evidence type="ECO:0000256" key="11">
    <source>
        <dbReference type="ARBA" id="ARBA00023078"/>
    </source>
</evidence>
<dbReference type="Gene3D" id="3.40.50.300">
    <property type="entry name" value="P-loop containing nucleotide triphosphate hydrolases"/>
    <property type="match status" value="1"/>
</dbReference>
<gene>
    <name evidence="15 19" type="primary">ftsH</name>
    <name evidence="19" type="ORF">IXB50_10865</name>
</gene>
<keyword evidence="12 15" id="KW-0472">Membrane</keyword>
<evidence type="ECO:0000256" key="14">
    <source>
        <dbReference type="ARBA" id="ARBA00061570"/>
    </source>
</evidence>
<comment type="caution">
    <text evidence="19">The sequence shown here is derived from an EMBL/GenBank/DDBJ whole genome shotgun (WGS) entry which is preliminary data.</text>
</comment>
<keyword evidence="4 15" id="KW-0479">Metal-binding</keyword>
<accession>A0A947GIT0</accession>
<keyword evidence="20" id="KW-1185">Reference proteome</keyword>
<evidence type="ECO:0000256" key="10">
    <source>
        <dbReference type="ARBA" id="ARBA00023049"/>
    </source>
</evidence>
<evidence type="ECO:0000256" key="5">
    <source>
        <dbReference type="ARBA" id="ARBA00022741"/>
    </source>
</evidence>
<dbReference type="PANTHER" id="PTHR23076:SF113">
    <property type="entry name" value="ATP-DEPENDENT ZINC METALLOPROTEASE FTSH 1, CHLOROPLASTIC-RELATED"/>
    <property type="match status" value="1"/>
</dbReference>
<dbReference type="InterPro" id="IPR005936">
    <property type="entry name" value="FtsH"/>
</dbReference>
<evidence type="ECO:0000256" key="12">
    <source>
        <dbReference type="ARBA" id="ARBA00023136"/>
    </source>
</evidence>
<dbReference type="GO" id="GO:0004222">
    <property type="term" value="F:metalloendopeptidase activity"/>
    <property type="evidence" value="ECO:0007669"/>
    <property type="project" value="InterPro"/>
</dbReference>
<dbReference type="FunFam" id="3.40.50.300:FF:000001">
    <property type="entry name" value="ATP-dependent zinc metalloprotease FtsH"/>
    <property type="match status" value="1"/>
</dbReference>
<dbReference type="InterPro" id="IPR027417">
    <property type="entry name" value="P-loop_NTPase"/>
</dbReference>
<feature type="transmembrane region" description="Helical" evidence="15">
    <location>
        <begin position="129"/>
        <end position="150"/>
    </location>
</feature>
<evidence type="ECO:0000256" key="6">
    <source>
        <dbReference type="ARBA" id="ARBA00022801"/>
    </source>
</evidence>
<keyword evidence="8 15" id="KW-0067">ATP-binding</keyword>
<evidence type="ECO:0000256" key="7">
    <source>
        <dbReference type="ARBA" id="ARBA00022833"/>
    </source>
</evidence>
<feature type="binding site" evidence="15">
    <location>
        <position position="521"/>
    </location>
    <ligand>
        <name>Zn(2+)</name>
        <dbReference type="ChEBI" id="CHEBI:29105"/>
        <note>catalytic</note>
    </ligand>
</feature>